<dbReference type="SUPFAM" id="SSF75304">
    <property type="entry name" value="Amidase signature (AS) enzymes"/>
    <property type="match status" value="1"/>
</dbReference>
<keyword evidence="2" id="KW-0732">Signal</keyword>
<evidence type="ECO:0000313" key="5">
    <source>
        <dbReference type="Proteomes" id="UP001056384"/>
    </source>
</evidence>
<feature type="domain" description="Amidase" evidence="3">
    <location>
        <begin position="59"/>
        <end position="519"/>
    </location>
</feature>
<dbReference type="InterPro" id="IPR023631">
    <property type="entry name" value="Amidase_dom"/>
</dbReference>
<protein>
    <submittedName>
        <fullName evidence="4">Amidase signature domain-containing protein</fullName>
    </submittedName>
</protein>
<feature type="signal peptide" evidence="2">
    <location>
        <begin position="1"/>
        <end position="21"/>
    </location>
</feature>
<organism evidence="4 5">
    <name type="scientific">Septoria linicola</name>
    <dbReference type="NCBI Taxonomy" id="215465"/>
    <lineage>
        <taxon>Eukaryota</taxon>
        <taxon>Fungi</taxon>
        <taxon>Dikarya</taxon>
        <taxon>Ascomycota</taxon>
        <taxon>Pezizomycotina</taxon>
        <taxon>Dothideomycetes</taxon>
        <taxon>Dothideomycetidae</taxon>
        <taxon>Mycosphaerellales</taxon>
        <taxon>Mycosphaerellaceae</taxon>
        <taxon>Septoria</taxon>
    </lineage>
</organism>
<evidence type="ECO:0000256" key="2">
    <source>
        <dbReference type="SAM" id="SignalP"/>
    </source>
</evidence>
<accession>A0A9Q9AGK7</accession>
<gene>
    <name evidence="4" type="ORF">Slin15195_G020140</name>
</gene>
<dbReference type="PANTHER" id="PTHR42678">
    <property type="entry name" value="AMIDASE"/>
    <property type="match status" value="1"/>
</dbReference>
<dbReference type="InterPro" id="IPR036928">
    <property type="entry name" value="AS_sf"/>
</dbReference>
<keyword evidence="5" id="KW-1185">Reference proteome</keyword>
<evidence type="ECO:0000256" key="1">
    <source>
        <dbReference type="SAM" id="MobiDB-lite"/>
    </source>
</evidence>
<dbReference type="Proteomes" id="UP001056384">
    <property type="component" value="Chromosome 1"/>
</dbReference>
<evidence type="ECO:0000259" key="3">
    <source>
        <dbReference type="Pfam" id="PF01425"/>
    </source>
</evidence>
<feature type="chain" id="PRO_5040479249" evidence="2">
    <location>
        <begin position="22"/>
        <end position="577"/>
    </location>
</feature>
<name>A0A9Q9AGK7_9PEZI</name>
<dbReference type="Pfam" id="PF01425">
    <property type="entry name" value="Amidase"/>
    <property type="match status" value="1"/>
</dbReference>
<sequence length="577" mass="61247">MRTRLILAALFRVALLTFVDGTLSIRQETTCTDNFPDLLDADLETVTAGLGSGLFNSVDLVRAYTARIQEVNEDLHVINELNPDALAIAAERDAQRANGTSLGPLHGIPILLKDNIATDDQMNNTAGSYVLLGTKVPRDSTVAAKLRAAGAILLGKANLSQWMQFRSVNTTSGWSAYGGQVKGGYVEDQEPNGSSSGSAVAASLGLAFAAIGTETLGSIVFPAAVNNVVGIKPTVGLTSRHLVIPNSKRQDTVGPIARTVKDAALILQTIAGVDERDNYTSVIPENGTIPDYIAACREDALEGVRIGIPYNIVEGYSQFLEPSLLAAFDDAIQQISAAGAIIVEANFTEDAFETFQSDQNNSLVLTADFTSGIEKYLSQLTDNPLQLKNLSDIRDHTQSHPSEAYPTRNTLIWDLALSSSNLTSTSPSIYQAYQSALPLASLILHSALDDNNASALLLPTIISAAIPAVIGSPIITVPMGAYDNTTKVVMNEWGDLVRTAPNVPFGVAFLGRKWSEKELVGFAYAFEQRTGWRGRVKPKVVPAVGLGDVVGDDGGKGRNECRPGGGDMLGESVNGTG</sequence>
<evidence type="ECO:0000313" key="4">
    <source>
        <dbReference type="EMBL" id="USW48695.1"/>
    </source>
</evidence>
<dbReference type="AlphaFoldDB" id="A0A9Q9AGK7"/>
<feature type="region of interest" description="Disordered" evidence="1">
    <location>
        <begin position="553"/>
        <end position="577"/>
    </location>
</feature>
<dbReference type="EMBL" id="CP099418">
    <property type="protein sequence ID" value="USW48695.1"/>
    <property type="molecule type" value="Genomic_DNA"/>
</dbReference>
<dbReference type="PANTHER" id="PTHR42678:SF34">
    <property type="entry name" value="OS04G0183300 PROTEIN"/>
    <property type="match status" value="1"/>
</dbReference>
<proteinExistence type="predicted"/>
<dbReference type="Gene3D" id="3.90.1300.10">
    <property type="entry name" value="Amidase signature (AS) domain"/>
    <property type="match status" value="1"/>
</dbReference>
<reference evidence="4" key="1">
    <citation type="submission" date="2022-06" db="EMBL/GenBank/DDBJ databases">
        <title>Complete genome sequences of two strains of the flax pathogen Septoria linicola.</title>
        <authorList>
            <person name="Lapalu N."/>
            <person name="Simon A."/>
            <person name="Demenou B."/>
            <person name="Paumier D."/>
            <person name="Guillot M.-P."/>
            <person name="Gout L."/>
            <person name="Valade R."/>
        </authorList>
    </citation>
    <scope>NUCLEOTIDE SEQUENCE</scope>
    <source>
        <strain evidence="4">SE15195</strain>
    </source>
</reference>